<evidence type="ECO:0000256" key="1">
    <source>
        <dbReference type="SAM" id="Phobius"/>
    </source>
</evidence>
<keyword evidence="3" id="KW-1185">Reference proteome</keyword>
<sequence>MNAFHAHRNLLFTLAYDLLGSVADAALLAYAAGNLICALAPNLLVLVLGRIVTGWAGPRSPCSRSSPSPG</sequence>
<protein>
    <recommendedName>
        <fullName evidence="4">MFS transporter</fullName>
    </recommendedName>
</protein>
<dbReference type="Proteomes" id="UP001501578">
    <property type="component" value="Unassembled WGS sequence"/>
</dbReference>
<comment type="caution">
    <text evidence="2">The sequence shown here is derived from an EMBL/GenBank/DDBJ whole genome shotgun (WGS) entry which is preliminary data.</text>
</comment>
<proteinExistence type="predicted"/>
<keyword evidence="1" id="KW-0812">Transmembrane</keyword>
<gene>
    <name evidence="2" type="ORF">GCM10009560_38630</name>
</gene>
<feature type="transmembrane region" description="Helical" evidence="1">
    <location>
        <begin position="27"/>
        <end position="49"/>
    </location>
</feature>
<dbReference type="EMBL" id="BAAAHQ010000019">
    <property type="protein sequence ID" value="GAA0932798.1"/>
    <property type="molecule type" value="Genomic_DNA"/>
</dbReference>
<dbReference type="RefSeq" id="WP_343951296.1">
    <property type="nucleotide sequence ID" value="NZ_BAAAHQ010000019.1"/>
</dbReference>
<evidence type="ECO:0008006" key="4">
    <source>
        <dbReference type="Google" id="ProtNLM"/>
    </source>
</evidence>
<reference evidence="2 3" key="1">
    <citation type="journal article" date="2019" name="Int. J. Syst. Evol. Microbiol.">
        <title>The Global Catalogue of Microorganisms (GCM) 10K type strain sequencing project: providing services to taxonomists for standard genome sequencing and annotation.</title>
        <authorList>
            <consortium name="The Broad Institute Genomics Platform"/>
            <consortium name="The Broad Institute Genome Sequencing Center for Infectious Disease"/>
            <person name="Wu L."/>
            <person name="Ma J."/>
        </authorList>
    </citation>
    <scope>NUCLEOTIDE SEQUENCE [LARGE SCALE GENOMIC DNA]</scope>
    <source>
        <strain evidence="2 3">JCM 11136</strain>
    </source>
</reference>
<evidence type="ECO:0000313" key="3">
    <source>
        <dbReference type="Proteomes" id="UP001501578"/>
    </source>
</evidence>
<evidence type="ECO:0000313" key="2">
    <source>
        <dbReference type="EMBL" id="GAA0932798.1"/>
    </source>
</evidence>
<accession>A0ABN1PV05</accession>
<keyword evidence="1" id="KW-0472">Membrane</keyword>
<name>A0ABN1PV05_9ACTN</name>
<organism evidence="2 3">
    <name type="scientific">Nonomuraea longicatena</name>
    <dbReference type="NCBI Taxonomy" id="83682"/>
    <lineage>
        <taxon>Bacteria</taxon>
        <taxon>Bacillati</taxon>
        <taxon>Actinomycetota</taxon>
        <taxon>Actinomycetes</taxon>
        <taxon>Streptosporangiales</taxon>
        <taxon>Streptosporangiaceae</taxon>
        <taxon>Nonomuraea</taxon>
    </lineage>
</organism>
<keyword evidence="1" id="KW-1133">Transmembrane helix</keyword>